<protein>
    <submittedName>
        <fullName evidence="2">Uncharacterized protein</fullName>
    </submittedName>
</protein>
<sequence>MTDIQNISLIIGAMVVMMGVYMLLSLMRIPIREDKDALVPEKVGFTKSMVFWLIVGISLGILYGQTVFKSFFLGIPAGIGIGLSMAVSFGGLSKPKTMGQLKMMKNLLIASMVFLIVGIGLFLILLSQ</sequence>
<accession>A0A150J260</accession>
<evidence type="ECO:0000256" key="1">
    <source>
        <dbReference type="SAM" id="Phobius"/>
    </source>
</evidence>
<keyword evidence="1" id="KW-1133">Transmembrane helix</keyword>
<evidence type="ECO:0000313" key="3">
    <source>
        <dbReference type="Proteomes" id="UP000075578"/>
    </source>
</evidence>
<name>A0A150J260_9EURY</name>
<dbReference type="Proteomes" id="UP000075578">
    <property type="component" value="Unassembled WGS sequence"/>
</dbReference>
<keyword evidence="1" id="KW-0812">Transmembrane</keyword>
<dbReference type="AlphaFoldDB" id="A0A150J260"/>
<dbReference type="EMBL" id="LNGD01000069">
    <property type="protein sequence ID" value="KYC51317.1"/>
    <property type="molecule type" value="Genomic_DNA"/>
</dbReference>
<feature type="transmembrane region" description="Helical" evidence="1">
    <location>
        <begin position="104"/>
        <end position="126"/>
    </location>
</feature>
<gene>
    <name evidence="2" type="ORF">AMQ74_01142</name>
</gene>
<feature type="transmembrane region" description="Helical" evidence="1">
    <location>
        <begin position="6"/>
        <end position="24"/>
    </location>
</feature>
<reference evidence="2 3" key="1">
    <citation type="journal article" date="2016" name="ISME J.">
        <title>Chasing the elusive Euryarchaeota class WSA2: genomes reveal a uniquely fastidious methyl-reducing methanogen.</title>
        <authorList>
            <person name="Nobu M.K."/>
            <person name="Narihiro T."/>
            <person name="Kuroda K."/>
            <person name="Mei R."/>
            <person name="Liu W.T."/>
        </authorList>
    </citation>
    <scope>NUCLEOTIDE SEQUENCE [LARGE SCALE GENOMIC DNA]</scope>
    <source>
        <strain evidence="2">U1lsi0528_Bin089</strain>
    </source>
</reference>
<feature type="transmembrane region" description="Helical" evidence="1">
    <location>
        <begin position="71"/>
        <end position="92"/>
    </location>
</feature>
<keyword evidence="1" id="KW-0472">Membrane</keyword>
<proteinExistence type="predicted"/>
<feature type="transmembrane region" description="Helical" evidence="1">
    <location>
        <begin position="45"/>
        <end position="65"/>
    </location>
</feature>
<organism evidence="2 3">
    <name type="scientific">Candidatus Methanofastidiosum methylothiophilum</name>
    <dbReference type="NCBI Taxonomy" id="1705564"/>
    <lineage>
        <taxon>Archaea</taxon>
        <taxon>Methanobacteriati</taxon>
        <taxon>Methanobacteriota</taxon>
        <taxon>Stenosarchaea group</taxon>
        <taxon>Candidatus Methanofastidiosia</taxon>
        <taxon>Candidatus Methanofastidiosales</taxon>
        <taxon>Candidatus Methanofastidiosaceae</taxon>
        <taxon>Candidatus Methanofastidiosum</taxon>
    </lineage>
</organism>
<comment type="caution">
    <text evidence="2">The sequence shown here is derived from an EMBL/GenBank/DDBJ whole genome shotgun (WGS) entry which is preliminary data.</text>
</comment>
<evidence type="ECO:0000313" key="2">
    <source>
        <dbReference type="EMBL" id="KYC51317.1"/>
    </source>
</evidence>